<proteinExistence type="predicted"/>
<dbReference type="AlphaFoldDB" id="A0A1C6TUT6"/>
<sequence>MGTLDRMHPSTCSFCGSLHLRYGLAFGVAYAALPQQRQL</sequence>
<organism evidence="1 2">
    <name type="scientific">Micromonospora eburnea</name>
    <dbReference type="NCBI Taxonomy" id="227316"/>
    <lineage>
        <taxon>Bacteria</taxon>
        <taxon>Bacillati</taxon>
        <taxon>Actinomycetota</taxon>
        <taxon>Actinomycetes</taxon>
        <taxon>Micromonosporales</taxon>
        <taxon>Micromonosporaceae</taxon>
        <taxon>Micromonospora</taxon>
    </lineage>
</organism>
<keyword evidence="2" id="KW-1185">Reference proteome</keyword>
<protein>
    <submittedName>
        <fullName evidence="1">Uncharacterized protein</fullName>
    </submittedName>
</protein>
<evidence type="ECO:0000313" key="1">
    <source>
        <dbReference type="EMBL" id="SCL45566.1"/>
    </source>
</evidence>
<evidence type="ECO:0000313" key="2">
    <source>
        <dbReference type="Proteomes" id="UP000199696"/>
    </source>
</evidence>
<dbReference type="Proteomes" id="UP000199696">
    <property type="component" value="Unassembled WGS sequence"/>
</dbReference>
<gene>
    <name evidence="1" type="ORF">GA0070604_1021</name>
</gene>
<dbReference type="EMBL" id="FMHY01000002">
    <property type="protein sequence ID" value="SCL45566.1"/>
    <property type="molecule type" value="Genomic_DNA"/>
</dbReference>
<name>A0A1C6TUT6_9ACTN</name>
<reference evidence="2" key="1">
    <citation type="submission" date="2016-06" db="EMBL/GenBank/DDBJ databases">
        <authorList>
            <person name="Varghese N."/>
            <person name="Submissions Spin"/>
        </authorList>
    </citation>
    <scope>NUCLEOTIDE SEQUENCE [LARGE SCALE GENOMIC DNA]</scope>
    <source>
        <strain evidence="2">DSM 44814</strain>
    </source>
</reference>
<accession>A0A1C6TUT6</accession>
<dbReference type="STRING" id="227316.GA0070604_1021"/>